<comment type="similarity">
    <text evidence="1">Belongs to the asp23 family.</text>
</comment>
<dbReference type="InterPro" id="IPR005531">
    <property type="entry name" value="Asp23"/>
</dbReference>
<organism evidence="2 3">
    <name type="scientific">Rhizocola hellebori</name>
    <dbReference type="NCBI Taxonomy" id="1392758"/>
    <lineage>
        <taxon>Bacteria</taxon>
        <taxon>Bacillati</taxon>
        <taxon>Actinomycetota</taxon>
        <taxon>Actinomycetes</taxon>
        <taxon>Micromonosporales</taxon>
        <taxon>Micromonosporaceae</taxon>
        <taxon>Rhizocola</taxon>
    </lineage>
</organism>
<name>A0A8J3Q4C2_9ACTN</name>
<dbReference type="EMBL" id="BONY01000005">
    <property type="protein sequence ID" value="GIH03098.1"/>
    <property type="molecule type" value="Genomic_DNA"/>
</dbReference>
<gene>
    <name evidence="2" type="ORF">Rhe02_11650</name>
</gene>
<dbReference type="AlphaFoldDB" id="A0A8J3Q4C2"/>
<proteinExistence type="inferred from homology"/>
<dbReference type="RefSeq" id="WP_203907014.1">
    <property type="nucleotide sequence ID" value="NZ_BONY01000005.1"/>
</dbReference>
<reference evidence="2" key="1">
    <citation type="submission" date="2021-01" db="EMBL/GenBank/DDBJ databases">
        <title>Whole genome shotgun sequence of Rhizocola hellebori NBRC 109834.</title>
        <authorList>
            <person name="Komaki H."/>
            <person name="Tamura T."/>
        </authorList>
    </citation>
    <scope>NUCLEOTIDE SEQUENCE</scope>
    <source>
        <strain evidence="2">NBRC 109834</strain>
    </source>
</reference>
<protein>
    <recommendedName>
        <fullName evidence="4">Asp23/Gls24 family envelope stress response protein</fullName>
    </recommendedName>
</protein>
<dbReference type="Pfam" id="PF03780">
    <property type="entry name" value="Asp23"/>
    <property type="match status" value="1"/>
</dbReference>
<evidence type="ECO:0000313" key="3">
    <source>
        <dbReference type="Proteomes" id="UP000612899"/>
    </source>
</evidence>
<keyword evidence="3" id="KW-1185">Reference proteome</keyword>
<dbReference type="Proteomes" id="UP000612899">
    <property type="component" value="Unassembled WGS sequence"/>
</dbReference>
<evidence type="ECO:0000313" key="2">
    <source>
        <dbReference type="EMBL" id="GIH03098.1"/>
    </source>
</evidence>
<accession>A0A8J3Q4C2</accession>
<evidence type="ECO:0000256" key="1">
    <source>
        <dbReference type="ARBA" id="ARBA00005721"/>
    </source>
</evidence>
<evidence type="ECO:0008006" key="4">
    <source>
        <dbReference type="Google" id="ProtNLM"/>
    </source>
</evidence>
<comment type="caution">
    <text evidence="2">The sequence shown here is derived from an EMBL/GenBank/DDBJ whole genome shotgun (WGS) entry which is preliminary data.</text>
</comment>
<sequence>MTVFTERPAQDAWTPELGVIRISEQAIAKVAARAATELPDVGGPARGLARMPGGDMLSGGGADLHRQPKVVAHLDEGQIHLDLVVSVRWPASVLQVSASLSEHLRQRMQQLTGLQVGEVRVAVADLVTETVPAARVR</sequence>